<evidence type="ECO:0000256" key="3">
    <source>
        <dbReference type="ARBA" id="ARBA00036311"/>
    </source>
</evidence>
<dbReference type="PANTHER" id="PTHR11567:SF110">
    <property type="entry name" value="2-PHOSPHOXYLOSE PHOSPHATASE 1"/>
    <property type="match status" value="1"/>
</dbReference>
<dbReference type="Proteomes" id="UP000694397">
    <property type="component" value="Chromosome 10"/>
</dbReference>
<feature type="compositionally biased region" description="Basic and acidic residues" evidence="6">
    <location>
        <begin position="1"/>
        <end position="30"/>
    </location>
</feature>
<dbReference type="RefSeq" id="XP_029111236.1">
    <property type="nucleotide sequence ID" value="XM_029255403.1"/>
</dbReference>
<keyword evidence="9" id="KW-1185">Reference proteome</keyword>
<evidence type="ECO:0000256" key="2">
    <source>
        <dbReference type="ARBA" id="ARBA00022801"/>
    </source>
</evidence>
<dbReference type="SUPFAM" id="SSF53254">
    <property type="entry name" value="Phosphoglycerate mutase-like"/>
    <property type="match status" value="1"/>
</dbReference>
<sequence>MPGRKKEVFLDLVPQRDEKEKEKEEKEKGSRSSRSGPLSSRRRPAWCAAAEGAGLGWLTDRDARAAGTMMAQNRFILLLALGAVLAVLSLSLQFLHLIPISPIREERPAAKSRKRVSPVLHTDPPEPDPVYEAYAYCNIPNRTEQGWEGHSPADYKLLSVQVLIRHGDRYPLYAIPKTKRPAIDCTLDPHRNPTHPKLAAFVNHMSWGGRARWDPVLSALPRVPSHSACEMGELTQTGVVQHLQNGEHLRSVYIKRHKLLPAHWSGRQLHLETTGKSRTLQSGLALLYGLLPDFDWAKVSVRHQWSTLFCGSGCDCPMRNQYLEEEQRRQYELRVADVALERTYAEMARLVGVATRQMRAASPVDSLLCHLCHGLSFPCGARGCLSLRHFSSIKRQQLEDERERRRRGLYRRYALLAAHPFLNGTAVRMLRVASGRRDELLALFSAHDVTLAPVLSALGLSGARFPRFAARLVFELWRSPPSPLGAAGDEAGDGDLRRLFVRVLYDGEDVTFRTTFCRAHKRHAGQPLCPFASFLSFVRRDMFGALNATSYQEACRRRPV</sequence>
<name>A0A8C9VIA1_SCLFO</name>
<keyword evidence="7" id="KW-0812">Transmembrane</keyword>
<evidence type="ECO:0000256" key="7">
    <source>
        <dbReference type="SAM" id="Phobius"/>
    </source>
</evidence>
<dbReference type="PANTHER" id="PTHR11567">
    <property type="entry name" value="ACID PHOSPHATASE-RELATED"/>
    <property type="match status" value="1"/>
</dbReference>
<evidence type="ECO:0000313" key="8">
    <source>
        <dbReference type="Ensembl" id="ENSSFOP00015056909.1"/>
    </source>
</evidence>
<feature type="region of interest" description="Disordered" evidence="6">
    <location>
        <begin position="1"/>
        <end position="43"/>
    </location>
</feature>
<reference evidence="8 9" key="1">
    <citation type="submission" date="2019-04" db="EMBL/GenBank/DDBJ databases">
        <authorList>
            <consortium name="Wellcome Sanger Institute Data Sharing"/>
        </authorList>
    </citation>
    <scope>NUCLEOTIDE SEQUENCE [LARGE SCALE GENOMIC DNA]</scope>
</reference>
<comment type="similarity">
    <text evidence="1">Belongs to the histidine acid phosphatase family.</text>
</comment>
<feature type="transmembrane region" description="Helical" evidence="7">
    <location>
        <begin position="75"/>
        <end position="98"/>
    </location>
</feature>
<accession>A0A8C9VIA1</accession>
<dbReference type="KEGG" id="sfm:108932208"/>
<reference evidence="8" key="2">
    <citation type="submission" date="2025-08" db="UniProtKB">
        <authorList>
            <consortium name="Ensembl"/>
        </authorList>
    </citation>
    <scope>IDENTIFICATION</scope>
</reference>
<dbReference type="InterPro" id="IPR000560">
    <property type="entry name" value="His_Pase_clade-2"/>
</dbReference>
<dbReference type="Pfam" id="PF00328">
    <property type="entry name" value="His_Phos_2"/>
    <property type="match status" value="1"/>
</dbReference>
<evidence type="ECO:0000256" key="4">
    <source>
        <dbReference type="ARBA" id="ARBA00040357"/>
    </source>
</evidence>
<keyword evidence="7" id="KW-1133">Transmembrane helix</keyword>
<evidence type="ECO:0000256" key="6">
    <source>
        <dbReference type="SAM" id="MobiDB-lite"/>
    </source>
</evidence>
<evidence type="ECO:0000313" key="9">
    <source>
        <dbReference type="Proteomes" id="UP000694397"/>
    </source>
</evidence>
<dbReference type="Ensembl" id="ENSSFOT00015063542.1">
    <property type="protein sequence ID" value="ENSSFOP00015056909.1"/>
    <property type="gene ID" value="ENSSFOG00015030762.1"/>
</dbReference>
<dbReference type="Gene3D" id="3.40.50.1240">
    <property type="entry name" value="Phosphoglycerate mutase-like"/>
    <property type="match status" value="1"/>
</dbReference>
<dbReference type="PROSITE" id="PS00616">
    <property type="entry name" value="HIS_ACID_PHOSPHAT_1"/>
    <property type="match status" value="1"/>
</dbReference>
<keyword evidence="2" id="KW-0378">Hydrolase</keyword>
<dbReference type="OrthoDB" id="10262962at2759"/>
<reference evidence="8" key="3">
    <citation type="submission" date="2025-09" db="UniProtKB">
        <authorList>
            <consortium name="Ensembl"/>
        </authorList>
    </citation>
    <scope>IDENTIFICATION</scope>
</reference>
<protein>
    <recommendedName>
        <fullName evidence="4">2-phosphoxylose phosphatase 1</fullName>
    </recommendedName>
    <alternativeName>
        <fullName evidence="5">Acid phosphatase-like protein 2</fullName>
    </alternativeName>
</protein>
<proteinExistence type="inferred from homology"/>
<dbReference type="CDD" id="cd07061">
    <property type="entry name" value="HP_HAP_like"/>
    <property type="match status" value="1"/>
</dbReference>
<keyword evidence="7" id="KW-0472">Membrane</keyword>
<dbReference type="GO" id="GO:0016791">
    <property type="term" value="F:phosphatase activity"/>
    <property type="evidence" value="ECO:0007669"/>
    <property type="project" value="TreeGrafter"/>
</dbReference>
<dbReference type="InterPro" id="IPR033379">
    <property type="entry name" value="Acid_Pase_AS"/>
</dbReference>
<dbReference type="InterPro" id="IPR050645">
    <property type="entry name" value="Histidine_acid_phosphatase"/>
</dbReference>
<evidence type="ECO:0000256" key="1">
    <source>
        <dbReference type="ARBA" id="ARBA00005375"/>
    </source>
</evidence>
<dbReference type="InterPro" id="IPR029033">
    <property type="entry name" value="His_PPase_superfam"/>
</dbReference>
<dbReference type="GeneTree" id="ENSGT00390000016324"/>
<dbReference type="AlphaFoldDB" id="A0A8C9VIA1"/>
<evidence type="ECO:0000256" key="5">
    <source>
        <dbReference type="ARBA" id="ARBA00041499"/>
    </source>
</evidence>
<dbReference type="CTD" id="92370"/>
<dbReference type="GO" id="GO:0006024">
    <property type="term" value="P:glycosaminoglycan biosynthetic process"/>
    <property type="evidence" value="ECO:0007669"/>
    <property type="project" value="TreeGrafter"/>
</dbReference>
<organism evidence="8 9">
    <name type="scientific">Scleropages formosus</name>
    <name type="common">Asian bonytongue</name>
    <name type="synonym">Osteoglossum formosum</name>
    <dbReference type="NCBI Taxonomy" id="113540"/>
    <lineage>
        <taxon>Eukaryota</taxon>
        <taxon>Metazoa</taxon>
        <taxon>Chordata</taxon>
        <taxon>Craniata</taxon>
        <taxon>Vertebrata</taxon>
        <taxon>Euteleostomi</taxon>
        <taxon>Actinopterygii</taxon>
        <taxon>Neopterygii</taxon>
        <taxon>Teleostei</taxon>
        <taxon>Osteoglossocephala</taxon>
        <taxon>Osteoglossomorpha</taxon>
        <taxon>Osteoglossiformes</taxon>
        <taxon>Osteoglossidae</taxon>
        <taxon>Scleropages</taxon>
    </lineage>
</organism>
<dbReference type="GeneID" id="108932208"/>
<dbReference type="GO" id="GO:0005794">
    <property type="term" value="C:Golgi apparatus"/>
    <property type="evidence" value="ECO:0007669"/>
    <property type="project" value="TreeGrafter"/>
</dbReference>
<gene>
    <name evidence="8" type="primary">PXYLP1</name>
    <name evidence="8" type="synonym">pxylp1</name>
</gene>
<dbReference type="GO" id="GO:0050650">
    <property type="term" value="P:chondroitin sulfate proteoglycan biosynthetic process"/>
    <property type="evidence" value="ECO:0007669"/>
    <property type="project" value="TreeGrafter"/>
</dbReference>
<comment type="catalytic activity">
    <reaction evidence="3">
        <text>3-O-[beta-D-GlcA-(1-&gt;3)-beta-D-Gal-(1-&gt;3)-beta-D-Gal-(1-&gt;4)-beta-D-2-O-P-Xyl]-L-seryl-[protein] + H2O = 3-O-(beta-D-GlcA-(1-&gt;3)-beta-D-Gal-(1-&gt;3)-beta-D-Gal-(1-&gt;4)-beta-D-Xyl)-L-seryl-[protein] + phosphate</text>
        <dbReference type="Rhea" id="RHEA:56512"/>
        <dbReference type="Rhea" id="RHEA-COMP:12573"/>
        <dbReference type="Rhea" id="RHEA-COMP:14559"/>
        <dbReference type="ChEBI" id="CHEBI:15377"/>
        <dbReference type="ChEBI" id="CHEBI:43474"/>
        <dbReference type="ChEBI" id="CHEBI:132093"/>
        <dbReference type="ChEBI" id="CHEBI:140495"/>
    </reaction>
</comment>